<dbReference type="GO" id="GO:0008610">
    <property type="term" value="P:lipid biosynthetic process"/>
    <property type="evidence" value="ECO:0007669"/>
    <property type="project" value="InterPro"/>
</dbReference>
<evidence type="ECO:0000313" key="6">
    <source>
        <dbReference type="EMBL" id="MBR7828468.1"/>
    </source>
</evidence>
<dbReference type="InterPro" id="IPR003333">
    <property type="entry name" value="CMAS"/>
</dbReference>
<keyword evidence="3" id="KW-0808">Transferase</keyword>
<gene>
    <name evidence="6" type="ORF">KDK95_19310</name>
</gene>
<dbReference type="GO" id="GO:0008168">
    <property type="term" value="F:methyltransferase activity"/>
    <property type="evidence" value="ECO:0007669"/>
    <property type="project" value="UniProtKB-KW"/>
</dbReference>
<dbReference type="PANTHER" id="PTHR43667">
    <property type="entry name" value="CYCLOPROPANE-FATTY-ACYL-PHOSPHOLIPID SYNTHASE"/>
    <property type="match status" value="1"/>
</dbReference>
<dbReference type="Proteomes" id="UP000676325">
    <property type="component" value="Unassembled WGS sequence"/>
</dbReference>
<dbReference type="InterPro" id="IPR029063">
    <property type="entry name" value="SAM-dependent_MTases_sf"/>
</dbReference>
<reference evidence="6" key="1">
    <citation type="submission" date="2021-04" db="EMBL/GenBank/DDBJ databases">
        <title>Genome based classification of Actinospica acidithermotolerans sp. nov., an actinobacterium isolated from an Indonesian hot spring.</title>
        <authorList>
            <person name="Kusuma A.B."/>
            <person name="Putra K.E."/>
            <person name="Nafisah S."/>
            <person name="Loh J."/>
            <person name="Nouioui I."/>
            <person name="Goodfellow M."/>
        </authorList>
    </citation>
    <scope>NUCLEOTIDE SEQUENCE</scope>
    <source>
        <strain evidence="6">MGRD01-02</strain>
    </source>
</reference>
<organism evidence="6 7">
    <name type="scientific">Actinospica acidithermotolerans</name>
    <dbReference type="NCBI Taxonomy" id="2828514"/>
    <lineage>
        <taxon>Bacteria</taxon>
        <taxon>Bacillati</taxon>
        <taxon>Actinomycetota</taxon>
        <taxon>Actinomycetes</taxon>
        <taxon>Catenulisporales</taxon>
        <taxon>Actinospicaceae</taxon>
        <taxon>Actinospica</taxon>
    </lineage>
</organism>
<dbReference type="PIRSF" id="PIRSF003085">
    <property type="entry name" value="CMAS"/>
    <property type="match status" value="1"/>
</dbReference>
<evidence type="ECO:0000256" key="5">
    <source>
        <dbReference type="ARBA" id="ARBA00023098"/>
    </source>
</evidence>
<dbReference type="AlphaFoldDB" id="A0A941EDJ1"/>
<proteinExistence type="inferred from homology"/>
<comment type="caution">
    <text evidence="6">The sequence shown here is derived from an EMBL/GenBank/DDBJ whole genome shotgun (WGS) entry which is preliminary data.</text>
</comment>
<evidence type="ECO:0000256" key="2">
    <source>
        <dbReference type="ARBA" id="ARBA00022603"/>
    </source>
</evidence>
<keyword evidence="2 6" id="KW-0489">Methyltransferase</keyword>
<protein>
    <submittedName>
        <fullName evidence="6">Class I SAM-dependent methyltransferase</fullName>
    </submittedName>
</protein>
<accession>A0A941EDJ1</accession>
<keyword evidence="4" id="KW-0949">S-adenosyl-L-methionine</keyword>
<evidence type="ECO:0000313" key="7">
    <source>
        <dbReference type="Proteomes" id="UP000676325"/>
    </source>
</evidence>
<sequence length="439" mass="48120">MQGIKLFLRGLPVVPREKENPATAPAAVAGRISRLYQRLTGARELPIGVRAWDGSHAGPDGKPTLVLDSPRALRRLVWAPNELGLAQAYVTGELDVEGDVAEGLRRVWASVRPETRPPRIATPGNAARLLAGAVRLGAIGPRPAPPRSQARVRGGLHTPARDRAVIAHHYDLSNDFYALLLDESMAYSSAYWRSDAPGYTLENAQRDKLDLICRKLELEPGMRLLDVGCGWGGLLMHAAEHYGVTGVGLTISRQQAAFIADRLARRGLAGRVEVRIQHFREFVEPHAFDAAASIEMGEHVGAEAYPAYARMVHTSLKPGGRALIQQMSRAADAAPGGGPFIESFIAPDMCMRPLDETVVQWRAAGFTLLDTESLREHYARTVDAWRSKLEEAWPRAVELVGEETARVWRLYLAGGQLAFEQGRMGVDQILLTKASHVEH</sequence>
<name>A0A941EDJ1_9ACTN</name>
<evidence type="ECO:0000256" key="4">
    <source>
        <dbReference type="ARBA" id="ARBA00022691"/>
    </source>
</evidence>
<dbReference type="Gene3D" id="3.40.50.150">
    <property type="entry name" value="Vaccinia Virus protein VP39"/>
    <property type="match status" value="1"/>
</dbReference>
<dbReference type="SUPFAM" id="SSF53335">
    <property type="entry name" value="S-adenosyl-L-methionine-dependent methyltransferases"/>
    <property type="match status" value="1"/>
</dbReference>
<evidence type="ECO:0000256" key="1">
    <source>
        <dbReference type="ARBA" id="ARBA00010815"/>
    </source>
</evidence>
<keyword evidence="7" id="KW-1185">Reference proteome</keyword>
<dbReference type="InterPro" id="IPR050723">
    <property type="entry name" value="CFA/CMAS"/>
</dbReference>
<comment type="similarity">
    <text evidence="1">Belongs to the CFA/CMAS family.</text>
</comment>
<evidence type="ECO:0000256" key="3">
    <source>
        <dbReference type="ARBA" id="ARBA00022679"/>
    </source>
</evidence>
<dbReference type="CDD" id="cd02440">
    <property type="entry name" value="AdoMet_MTases"/>
    <property type="match status" value="1"/>
</dbReference>
<keyword evidence="5" id="KW-0443">Lipid metabolism</keyword>
<dbReference type="EMBL" id="JAGSOH010000057">
    <property type="protein sequence ID" value="MBR7828468.1"/>
    <property type="molecule type" value="Genomic_DNA"/>
</dbReference>
<dbReference type="GO" id="GO:0032259">
    <property type="term" value="P:methylation"/>
    <property type="evidence" value="ECO:0007669"/>
    <property type="project" value="UniProtKB-KW"/>
</dbReference>
<dbReference type="PANTHER" id="PTHR43667:SF1">
    <property type="entry name" value="CYCLOPROPANE-FATTY-ACYL-PHOSPHOLIPID SYNTHASE"/>
    <property type="match status" value="1"/>
</dbReference>
<dbReference type="Pfam" id="PF02353">
    <property type="entry name" value="CMAS"/>
    <property type="match status" value="1"/>
</dbReference>